<dbReference type="Proteomes" id="UP000288805">
    <property type="component" value="Unassembled WGS sequence"/>
</dbReference>
<feature type="compositionally biased region" description="Low complexity" evidence="1">
    <location>
        <begin position="68"/>
        <end position="81"/>
    </location>
</feature>
<evidence type="ECO:0000256" key="1">
    <source>
        <dbReference type="SAM" id="MobiDB-lite"/>
    </source>
</evidence>
<accession>A0A438HK92</accession>
<name>A0A438HK92_VITVI</name>
<comment type="caution">
    <text evidence="2">The sequence shown here is derived from an EMBL/GenBank/DDBJ whole genome shotgun (WGS) entry which is preliminary data.</text>
</comment>
<dbReference type="EMBL" id="QGNW01000209">
    <property type="protein sequence ID" value="RVW84893.1"/>
    <property type="molecule type" value="Genomic_DNA"/>
</dbReference>
<evidence type="ECO:0000313" key="2">
    <source>
        <dbReference type="EMBL" id="RVW84893.1"/>
    </source>
</evidence>
<evidence type="ECO:0000313" key="3">
    <source>
        <dbReference type="Proteomes" id="UP000288805"/>
    </source>
</evidence>
<feature type="region of interest" description="Disordered" evidence="1">
    <location>
        <begin position="58"/>
        <end position="83"/>
    </location>
</feature>
<dbReference type="AlphaFoldDB" id="A0A438HK92"/>
<sequence>MGGEDYFSWCEMMERCQQENDRHIQSLLRQTKRLKQENEELRAQMLALGLSQSWHPQSQQTALRQTDETSFSRNTEFSSSSYMTRSEEELSLAHQTQLDEGIDFTQTSMKKRQDKRSNLSDTLRARLGSQAPSVEEQPCILKTLKTRLGLPAAVVMSG</sequence>
<gene>
    <name evidence="2" type="ORF">CK203_039518</name>
</gene>
<reference evidence="2 3" key="1">
    <citation type="journal article" date="2018" name="PLoS Genet.">
        <title>Population sequencing reveals clonal diversity and ancestral inbreeding in the grapevine cultivar Chardonnay.</title>
        <authorList>
            <person name="Roach M.J."/>
            <person name="Johnson D.L."/>
            <person name="Bohlmann J."/>
            <person name="van Vuuren H.J."/>
            <person name="Jones S.J."/>
            <person name="Pretorius I.S."/>
            <person name="Schmidt S.A."/>
            <person name="Borneman A.R."/>
        </authorList>
    </citation>
    <scope>NUCLEOTIDE SEQUENCE [LARGE SCALE GENOMIC DNA]</scope>
    <source>
        <strain evidence="3">cv. Chardonnay</strain>
        <tissue evidence="2">Leaf</tissue>
    </source>
</reference>
<organism evidence="2 3">
    <name type="scientific">Vitis vinifera</name>
    <name type="common">Grape</name>
    <dbReference type="NCBI Taxonomy" id="29760"/>
    <lineage>
        <taxon>Eukaryota</taxon>
        <taxon>Viridiplantae</taxon>
        <taxon>Streptophyta</taxon>
        <taxon>Embryophyta</taxon>
        <taxon>Tracheophyta</taxon>
        <taxon>Spermatophyta</taxon>
        <taxon>Magnoliopsida</taxon>
        <taxon>eudicotyledons</taxon>
        <taxon>Gunneridae</taxon>
        <taxon>Pentapetalae</taxon>
        <taxon>rosids</taxon>
        <taxon>Vitales</taxon>
        <taxon>Vitaceae</taxon>
        <taxon>Viteae</taxon>
        <taxon>Vitis</taxon>
    </lineage>
</organism>
<proteinExistence type="predicted"/>
<protein>
    <submittedName>
        <fullName evidence="2">Uncharacterized protein</fullName>
    </submittedName>
</protein>